<comment type="similarity">
    <text evidence="2">Belongs to the bacterial solute-binding protein 1 family.</text>
</comment>
<organism evidence="5 6">
    <name type="scientific">Devosia insulae DS-56</name>
    <dbReference type="NCBI Taxonomy" id="1116389"/>
    <lineage>
        <taxon>Bacteria</taxon>
        <taxon>Pseudomonadati</taxon>
        <taxon>Pseudomonadota</taxon>
        <taxon>Alphaproteobacteria</taxon>
        <taxon>Hyphomicrobiales</taxon>
        <taxon>Devosiaceae</taxon>
        <taxon>Devosia</taxon>
    </lineage>
</organism>
<comment type="caution">
    <text evidence="5">The sequence shown here is derived from an EMBL/GenBank/DDBJ whole genome shotgun (WGS) entry which is preliminary data.</text>
</comment>
<comment type="subcellular location">
    <subcellularLocation>
        <location evidence="1">Periplasm</location>
    </subcellularLocation>
</comment>
<protein>
    <recommendedName>
        <fullName evidence="7">ABC transporter substrate-binding protein</fullName>
    </recommendedName>
</protein>
<dbReference type="AlphaFoldDB" id="A0A1E5XWQ2"/>
<accession>A0A1E5XWQ2</accession>
<dbReference type="Gene3D" id="3.40.190.10">
    <property type="entry name" value="Periplasmic binding protein-like II"/>
    <property type="match status" value="2"/>
</dbReference>
<evidence type="ECO:0000256" key="1">
    <source>
        <dbReference type="ARBA" id="ARBA00004418"/>
    </source>
</evidence>
<evidence type="ECO:0008006" key="7">
    <source>
        <dbReference type="Google" id="ProtNLM"/>
    </source>
</evidence>
<dbReference type="InterPro" id="IPR006059">
    <property type="entry name" value="SBP"/>
</dbReference>
<reference evidence="5 6" key="1">
    <citation type="journal article" date="2015" name="Genome Announc.">
        <title>Genome Assemblies of Three Soil-Associated Devosia species: D. insulae, D. limi, and D. soli.</title>
        <authorList>
            <person name="Hassan Y.I."/>
            <person name="Lepp D."/>
            <person name="Zhou T."/>
        </authorList>
    </citation>
    <scope>NUCLEOTIDE SEQUENCE [LARGE SCALE GENOMIC DNA]</scope>
    <source>
        <strain evidence="5 6">DS-56</strain>
    </source>
</reference>
<evidence type="ECO:0000256" key="2">
    <source>
        <dbReference type="ARBA" id="ARBA00008520"/>
    </source>
</evidence>
<keyword evidence="4" id="KW-0732">Signal</keyword>
<dbReference type="SUPFAM" id="SSF53850">
    <property type="entry name" value="Periplasmic binding protein-like II"/>
    <property type="match status" value="1"/>
</dbReference>
<sequence length="417" mass="44902">MALTTATALLLLTTAAMAQTEVRFTHSITGGSSREALDSIIADFQAANPDIKIKEIVFDDDQYSNQGLITQLKSNEVPDIFFEWAGFPVQRDVAAGYAYDLTEAMAADGWKDSFSPAVWTDGAGTMVDGKPYLVPLSLDLTNTIWYNKKIFAEHNLTPPKTWDEFVALNKALAEAGETPIVEGNNEFWPLGNWAGHIAAMVVPPDAYIAAFKQEAPFNTPEFEKALNLLVGLHEVGAFNKDMQALGADPAMATFFQEGAVMHPIGSWLVSETANLAEEGFEYGQFNTPVIDAAHPLANSVIGTITGLVVHKNAPHPAEAIKFLKFLTSEASQIKWAESGQMSPVQGVSDKAKLDEQTQAMLALMSGASGIVPPPDNKYPVPVAEAFYQAAAFAASGEKSAKDALVWLDETLAAMGKQ</sequence>
<dbReference type="EMBL" id="LAJE02000043">
    <property type="protein sequence ID" value="OEO33010.1"/>
    <property type="molecule type" value="Genomic_DNA"/>
</dbReference>
<evidence type="ECO:0000256" key="4">
    <source>
        <dbReference type="SAM" id="SignalP"/>
    </source>
</evidence>
<feature type="chain" id="PRO_5009190628" description="ABC transporter substrate-binding protein" evidence="4">
    <location>
        <begin position="19"/>
        <end position="417"/>
    </location>
</feature>
<evidence type="ECO:0000313" key="6">
    <source>
        <dbReference type="Proteomes" id="UP000095463"/>
    </source>
</evidence>
<dbReference type="GO" id="GO:0042597">
    <property type="term" value="C:periplasmic space"/>
    <property type="evidence" value="ECO:0007669"/>
    <property type="project" value="UniProtKB-SubCell"/>
</dbReference>
<dbReference type="Proteomes" id="UP000095463">
    <property type="component" value="Unassembled WGS sequence"/>
</dbReference>
<gene>
    <name evidence="5" type="ORF">VW23_008690</name>
</gene>
<proteinExistence type="inferred from homology"/>
<keyword evidence="6" id="KW-1185">Reference proteome</keyword>
<name>A0A1E5XWQ2_9HYPH</name>
<dbReference type="PANTHER" id="PTHR43649">
    <property type="entry name" value="ARABINOSE-BINDING PROTEIN-RELATED"/>
    <property type="match status" value="1"/>
</dbReference>
<evidence type="ECO:0000313" key="5">
    <source>
        <dbReference type="EMBL" id="OEO33010.1"/>
    </source>
</evidence>
<feature type="signal peptide" evidence="4">
    <location>
        <begin position="1"/>
        <end position="18"/>
    </location>
</feature>
<evidence type="ECO:0000256" key="3">
    <source>
        <dbReference type="ARBA" id="ARBA00022764"/>
    </source>
</evidence>
<keyword evidence="3" id="KW-0574">Periplasm</keyword>
<dbReference type="Pfam" id="PF01547">
    <property type="entry name" value="SBP_bac_1"/>
    <property type="match status" value="1"/>
</dbReference>
<dbReference type="InterPro" id="IPR050490">
    <property type="entry name" value="Bact_solute-bd_prot1"/>
</dbReference>